<proteinExistence type="predicted"/>
<comment type="caution">
    <text evidence="6">The sequence shown here is derived from an EMBL/GenBank/DDBJ whole genome shotgun (WGS) entry which is preliminary data.</text>
</comment>
<evidence type="ECO:0000256" key="3">
    <source>
        <dbReference type="ARBA" id="ARBA00022833"/>
    </source>
</evidence>
<dbReference type="Proteomes" id="UP001147746">
    <property type="component" value="Unassembled WGS sequence"/>
</dbReference>
<keyword evidence="3" id="KW-0862">Zinc</keyword>
<evidence type="ECO:0000313" key="6">
    <source>
        <dbReference type="EMBL" id="KAJ5315867.1"/>
    </source>
</evidence>
<evidence type="ECO:0000256" key="1">
    <source>
        <dbReference type="ARBA" id="ARBA00022723"/>
    </source>
</evidence>
<keyword evidence="7" id="KW-1185">Reference proteome</keyword>
<organism evidence="6 7">
    <name type="scientific">Penicillium atrosanguineum</name>
    <dbReference type="NCBI Taxonomy" id="1132637"/>
    <lineage>
        <taxon>Eukaryota</taxon>
        <taxon>Fungi</taxon>
        <taxon>Dikarya</taxon>
        <taxon>Ascomycota</taxon>
        <taxon>Pezizomycotina</taxon>
        <taxon>Eurotiomycetes</taxon>
        <taxon>Eurotiomycetidae</taxon>
        <taxon>Eurotiales</taxon>
        <taxon>Aspergillaceae</taxon>
        <taxon>Penicillium</taxon>
    </lineage>
</organism>
<evidence type="ECO:0000259" key="5">
    <source>
        <dbReference type="PROSITE" id="PS50865"/>
    </source>
</evidence>
<keyword evidence="1" id="KW-0479">Metal-binding</keyword>
<dbReference type="InterPro" id="IPR027796">
    <property type="entry name" value="OTT_1508_deam-like"/>
</dbReference>
<dbReference type="GO" id="GO:0008270">
    <property type="term" value="F:zinc ion binding"/>
    <property type="evidence" value="ECO:0007669"/>
    <property type="project" value="UniProtKB-KW"/>
</dbReference>
<feature type="domain" description="MYND-type" evidence="5">
    <location>
        <begin position="513"/>
        <end position="549"/>
    </location>
</feature>
<gene>
    <name evidence="6" type="ORF">N7476_006174</name>
</gene>
<dbReference type="AlphaFoldDB" id="A0A9W9PWQ2"/>
<dbReference type="SUPFAM" id="SSF144232">
    <property type="entry name" value="HIT/MYND zinc finger-like"/>
    <property type="match status" value="1"/>
</dbReference>
<dbReference type="EMBL" id="JAPZBO010000005">
    <property type="protein sequence ID" value="KAJ5315867.1"/>
    <property type="molecule type" value="Genomic_DNA"/>
</dbReference>
<dbReference type="PROSITE" id="PS50865">
    <property type="entry name" value="ZF_MYND_2"/>
    <property type="match status" value="1"/>
</dbReference>
<name>A0A9W9PWQ2_9EURO</name>
<reference evidence="6" key="2">
    <citation type="journal article" date="2023" name="IMA Fungus">
        <title>Comparative genomic study of the Penicillium genus elucidates a diverse pangenome and 15 lateral gene transfer events.</title>
        <authorList>
            <person name="Petersen C."/>
            <person name="Sorensen T."/>
            <person name="Nielsen M.R."/>
            <person name="Sondergaard T.E."/>
            <person name="Sorensen J.L."/>
            <person name="Fitzpatrick D.A."/>
            <person name="Frisvad J.C."/>
            <person name="Nielsen K.L."/>
        </authorList>
    </citation>
    <scope>NUCLEOTIDE SEQUENCE</scope>
    <source>
        <strain evidence="6">IBT 21472</strain>
    </source>
</reference>
<dbReference type="InterPro" id="IPR002893">
    <property type="entry name" value="Znf_MYND"/>
</dbReference>
<keyword evidence="2 4" id="KW-0863">Zinc-finger</keyword>
<evidence type="ECO:0000256" key="2">
    <source>
        <dbReference type="ARBA" id="ARBA00022771"/>
    </source>
</evidence>
<dbReference type="Pfam" id="PF14441">
    <property type="entry name" value="OTT_1508_deam"/>
    <property type="match status" value="1"/>
</dbReference>
<accession>A0A9W9PWQ2</accession>
<evidence type="ECO:0000256" key="4">
    <source>
        <dbReference type="PROSITE-ProRule" id="PRU00134"/>
    </source>
</evidence>
<sequence>MAGPHRTPNYLHERCTARVVWAAHILSYLKDNQNHEELHEAENEVECGSNTDESSDCEADYETEKKVVLSGPRNSVRQKFLDCIAQLLSPCKGWDGVTAAAIREGEDGVEVDVARNDGFHSDEDCLDSEITGYCKMLEVYLADSTGAGIGTNTTAASSTEFELKVIDYTSRRIDHWIEMIQKTLGIVQNCPDWNSQRWLGQEAAFKAWTTMTDLIRQFDADNETVKSRPLIVQQAYNCLDLTQVRQFFANTFGTQAGLKLWSKLNFIARPLVDCRLLRSIAAREQQLRNCKISLVLSKPKTTLETIDVIGIFEAWEQLGLGPTPESVFRRLHSFSQMFETACAESFSLHAEMQLVMHYEERCAPRPTLSYFGCSKKTCLLCETFLGALPSSIATRGRHGVCYPAWAVPGSNSGAVEFAVERLEKSLLARIRGILNDLMHPRQKSHAANVMQSGMVSNFSHLTLEEWKQREQDVQRFKDKQTIQRNDLLIIEGITPNTKPKYRPLDNFEPKDCCVMCNTSPGIQCVQCRSTYYCSRDCKKSDFPSHSLLCKQFAIQPDRPSPEHKRAIFFPVESDKPCLIWVPCTRQYDEEDGIGWTWIDPYPYLGTDKPLKGTMRIEHNPVRCRNLGSGLARFAPCQEGYCVSLIHRDAYLKDGSTTNRSISASVMASCTSTIPHEYRGPMIALQEIRHGHYADITLADFRHLMDYLTSYRKTHVRESVPDLLHRAPTTFRGVKICCHGEEKVHGSEPFVSVEVTRANQSSLGSGSISPISVCLGMPLRLWKDPDTEFRHNPPGWEGGTMAYSNPNVVFLMMETNSSKDEWGWAPMYWNSKIGNVWAVREDGQDLAVKDVAMMCNFARRKLQCMFEEVMELGSSSVNRQRVLGFITWDNMITHWEETCGH</sequence>
<protein>
    <recommendedName>
        <fullName evidence="5">MYND-type domain-containing protein</fullName>
    </recommendedName>
</protein>
<dbReference type="Pfam" id="PF01753">
    <property type="entry name" value="zf-MYND"/>
    <property type="match status" value="1"/>
</dbReference>
<dbReference type="Gene3D" id="6.10.140.2220">
    <property type="match status" value="1"/>
</dbReference>
<evidence type="ECO:0000313" key="7">
    <source>
        <dbReference type="Proteomes" id="UP001147746"/>
    </source>
</evidence>
<reference evidence="6" key="1">
    <citation type="submission" date="2022-12" db="EMBL/GenBank/DDBJ databases">
        <authorList>
            <person name="Petersen C."/>
        </authorList>
    </citation>
    <scope>NUCLEOTIDE SEQUENCE</scope>
    <source>
        <strain evidence="6">IBT 21472</strain>
    </source>
</reference>